<organism evidence="2">
    <name type="scientific">marine metagenome</name>
    <dbReference type="NCBI Taxonomy" id="408172"/>
    <lineage>
        <taxon>unclassified sequences</taxon>
        <taxon>metagenomes</taxon>
        <taxon>ecological metagenomes</taxon>
    </lineage>
</organism>
<feature type="region of interest" description="Disordered" evidence="1">
    <location>
        <begin position="162"/>
        <end position="201"/>
    </location>
</feature>
<dbReference type="EMBL" id="UINC01141079">
    <property type="protein sequence ID" value="SVD28605.1"/>
    <property type="molecule type" value="Genomic_DNA"/>
</dbReference>
<proteinExistence type="predicted"/>
<feature type="compositionally biased region" description="Basic and acidic residues" evidence="1">
    <location>
        <begin position="164"/>
        <end position="197"/>
    </location>
</feature>
<feature type="compositionally biased region" description="Basic and acidic residues" evidence="1">
    <location>
        <begin position="100"/>
        <end position="110"/>
    </location>
</feature>
<name>A0A382U3W2_9ZZZZ</name>
<protein>
    <submittedName>
        <fullName evidence="2">Uncharacterized protein</fullName>
    </submittedName>
</protein>
<feature type="non-terminal residue" evidence="2">
    <location>
        <position position="296"/>
    </location>
</feature>
<feature type="compositionally biased region" description="Basic and acidic residues" evidence="1">
    <location>
        <begin position="118"/>
        <end position="131"/>
    </location>
</feature>
<evidence type="ECO:0000313" key="2">
    <source>
        <dbReference type="EMBL" id="SVD28605.1"/>
    </source>
</evidence>
<feature type="non-terminal residue" evidence="2">
    <location>
        <position position="1"/>
    </location>
</feature>
<dbReference type="AlphaFoldDB" id="A0A382U3W2"/>
<reference evidence="2" key="1">
    <citation type="submission" date="2018-05" db="EMBL/GenBank/DDBJ databases">
        <authorList>
            <person name="Lanie J.A."/>
            <person name="Ng W.-L."/>
            <person name="Kazmierczak K.M."/>
            <person name="Andrzejewski T.M."/>
            <person name="Davidsen T.M."/>
            <person name="Wayne K.J."/>
            <person name="Tettelin H."/>
            <person name="Glass J.I."/>
            <person name="Rusch D."/>
            <person name="Podicherti R."/>
            <person name="Tsui H.-C.T."/>
            <person name="Winkler M.E."/>
        </authorList>
    </citation>
    <scope>NUCLEOTIDE SEQUENCE</scope>
</reference>
<accession>A0A382U3W2</accession>
<feature type="region of interest" description="Disordered" evidence="1">
    <location>
        <begin position="73"/>
        <end position="131"/>
    </location>
</feature>
<evidence type="ECO:0000256" key="1">
    <source>
        <dbReference type="SAM" id="MobiDB-lite"/>
    </source>
</evidence>
<gene>
    <name evidence="2" type="ORF">METZ01_LOCUS381459</name>
</gene>
<sequence>VAAGCTPDIQEKNYKEYSTSFWEALCGESRIGDPVEKPDFDKDGETSYAEAHAHVILTSDTIDVPIKTSGAFLRKFSKSSPPKPAKPEKKSDSNGTVTKACEEEAKSEEGEKPEEDTEAKKEDEKESKEDWLTVESNFDKILAVASPNDRAVLEGLSKQLGLKGENRAKSARDLTKKLEDGRKAFAEKKKKSDEERKRIKTKLSGQIRKRWPEVSNPYHPTVRKLLRSKGSKELLELVKKDDDWGKYKKAKGESSGLEKKRFELERKKVKCMRFQRVLENVVLEANLPLVADEKTL</sequence>